<name>A0ABP4XTI0_9MICO</name>
<dbReference type="SMART" id="SM00347">
    <property type="entry name" value="HTH_MARR"/>
    <property type="match status" value="1"/>
</dbReference>
<evidence type="ECO:0000313" key="3">
    <source>
        <dbReference type="Proteomes" id="UP001500851"/>
    </source>
</evidence>
<evidence type="ECO:0000259" key="1">
    <source>
        <dbReference type="PROSITE" id="PS50995"/>
    </source>
</evidence>
<proteinExistence type="predicted"/>
<dbReference type="PRINTS" id="PR00598">
    <property type="entry name" value="HTHMARR"/>
</dbReference>
<dbReference type="Gene3D" id="1.10.10.10">
    <property type="entry name" value="Winged helix-like DNA-binding domain superfamily/Winged helix DNA-binding domain"/>
    <property type="match status" value="1"/>
</dbReference>
<dbReference type="Pfam" id="PF12802">
    <property type="entry name" value="MarR_2"/>
    <property type="match status" value="1"/>
</dbReference>
<keyword evidence="3" id="KW-1185">Reference proteome</keyword>
<reference evidence="3" key="1">
    <citation type="journal article" date="2019" name="Int. J. Syst. Evol. Microbiol.">
        <title>The Global Catalogue of Microorganisms (GCM) 10K type strain sequencing project: providing services to taxonomists for standard genome sequencing and annotation.</title>
        <authorList>
            <consortium name="The Broad Institute Genomics Platform"/>
            <consortium name="The Broad Institute Genome Sequencing Center for Infectious Disease"/>
            <person name="Wu L."/>
            <person name="Ma J."/>
        </authorList>
    </citation>
    <scope>NUCLEOTIDE SEQUENCE [LARGE SCALE GENOMIC DNA]</scope>
    <source>
        <strain evidence="3">JCM 14736</strain>
    </source>
</reference>
<dbReference type="SUPFAM" id="SSF46785">
    <property type="entry name" value="Winged helix' DNA-binding domain"/>
    <property type="match status" value="1"/>
</dbReference>
<comment type="caution">
    <text evidence="2">The sequence shown here is derived from an EMBL/GenBank/DDBJ whole genome shotgun (WGS) entry which is preliminary data.</text>
</comment>
<evidence type="ECO:0000313" key="2">
    <source>
        <dbReference type="EMBL" id="GAA1787548.1"/>
    </source>
</evidence>
<organism evidence="2 3">
    <name type="scientific">Leucobacter iarius</name>
    <dbReference type="NCBI Taxonomy" id="333963"/>
    <lineage>
        <taxon>Bacteria</taxon>
        <taxon>Bacillati</taxon>
        <taxon>Actinomycetota</taxon>
        <taxon>Actinomycetes</taxon>
        <taxon>Micrococcales</taxon>
        <taxon>Microbacteriaceae</taxon>
        <taxon>Leucobacter</taxon>
    </lineage>
</organism>
<feature type="domain" description="HTH marR-type" evidence="1">
    <location>
        <begin position="11"/>
        <end position="147"/>
    </location>
</feature>
<protein>
    <submittedName>
        <fullName evidence="2">MarR family transcriptional regulator</fullName>
    </submittedName>
</protein>
<dbReference type="PROSITE" id="PS50995">
    <property type="entry name" value="HTH_MARR_2"/>
    <property type="match status" value="1"/>
</dbReference>
<sequence length="158" mass="18117">MQDQLWLDDEERDLWLRLVSLTMLLPSAVEAQLKRDASVSFFDYHVLAMLSEAPDRTRLMSDLAFHTNASLSRLSHVVTRLEKQGWVRREAYPNDGRATNVVLTDHGYAHLSEHAPGHVREVRRLVFASLEREDIATLSAQLGRILDAVDPDRRQMRG</sequence>
<dbReference type="RefSeq" id="WP_046454180.1">
    <property type="nucleotide sequence ID" value="NZ_BAAAOB010000001.1"/>
</dbReference>
<dbReference type="InterPro" id="IPR036390">
    <property type="entry name" value="WH_DNA-bd_sf"/>
</dbReference>
<dbReference type="InterPro" id="IPR039422">
    <property type="entry name" value="MarR/SlyA-like"/>
</dbReference>
<dbReference type="PANTHER" id="PTHR33164:SF99">
    <property type="entry name" value="MARR FAMILY REGULATORY PROTEIN"/>
    <property type="match status" value="1"/>
</dbReference>
<dbReference type="Proteomes" id="UP001500851">
    <property type="component" value="Unassembled WGS sequence"/>
</dbReference>
<dbReference type="EMBL" id="BAAAOB010000001">
    <property type="protein sequence ID" value="GAA1787548.1"/>
    <property type="molecule type" value="Genomic_DNA"/>
</dbReference>
<dbReference type="PANTHER" id="PTHR33164">
    <property type="entry name" value="TRANSCRIPTIONAL REGULATOR, MARR FAMILY"/>
    <property type="match status" value="1"/>
</dbReference>
<gene>
    <name evidence="2" type="ORF">GCM10009768_15740</name>
</gene>
<dbReference type="InterPro" id="IPR036388">
    <property type="entry name" value="WH-like_DNA-bd_sf"/>
</dbReference>
<dbReference type="InterPro" id="IPR000835">
    <property type="entry name" value="HTH_MarR-typ"/>
</dbReference>
<accession>A0ABP4XTI0</accession>